<evidence type="ECO:0000256" key="2">
    <source>
        <dbReference type="ARBA" id="ARBA00022475"/>
    </source>
</evidence>
<feature type="transmembrane region" description="Helical" evidence="6">
    <location>
        <begin position="6"/>
        <end position="24"/>
    </location>
</feature>
<keyword evidence="3 6" id="KW-0812">Transmembrane</keyword>
<dbReference type="EMBL" id="CAEZYC010000017">
    <property type="protein sequence ID" value="CAB4704139.1"/>
    <property type="molecule type" value="Genomic_DNA"/>
</dbReference>
<proteinExistence type="predicted"/>
<feature type="transmembrane region" description="Helical" evidence="6">
    <location>
        <begin position="114"/>
        <end position="135"/>
    </location>
</feature>
<gene>
    <name evidence="9" type="ORF">UFOPK2648_00488</name>
    <name evidence="10" type="ORF">UFOPK3037_01693</name>
    <name evidence="7" type="ORF">UFOPK3406_01392</name>
    <name evidence="8" type="ORF">UFOPK3925_01480</name>
    <name evidence="11" type="ORF">UFOPK4097_01023</name>
    <name evidence="12" type="ORF">UFOPK4301_01215</name>
</gene>
<evidence type="ECO:0000313" key="12">
    <source>
        <dbReference type="EMBL" id="CAB5054383.1"/>
    </source>
</evidence>
<evidence type="ECO:0000256" key="6">
    <source>
        <dbReference type="SAM" id="Phobius"/>
    </source>
</evidence>
<keyword evidence="5 6" id="KW-0472">Membrane</keyword>
<dbReference type="EMBL" id="CAFAAO010000039">
    <property type="protein sequence ID" value="CAB4816206.1"/>
    <property type="molecule type" value="Genomic_DNA"/>
</dbReference>
<dbReference type="EMBL" id="CAFBQG010000183">
    <property type="protein sequence ID" value="CAB5054383.1"/>
    <property type="molecule type" value="Genomic_DNA"/>
</dbReference>
<evidence type="ECO:0000313" key="11">
    <source>
        <dbReference type="EMBL" id="CAB5022534.1"/>
    </source>
</evidence>
<organism evidence="9">
    <name type="scientific">freshwater metagenome</name>
    <dbReference type="NCBI Taxonomy" id="449393"/>
    <lineage>
        <taxon>unclassified sequences</taxon>
        <taxon>metagenomes</taxon>
        <taxon>ecological metagenomes</taxon>
    </lineage>
</organism>
<dbReference type="Pfam" id="PF09678">
    <property type="entry name" value="Caa3_CtaG"/>
    <property type="match status" value="1"/>
</dbReference>
<dbReference type="InterPro" id="IPR019108">
    <property type="entry name" value="Caa3_assmbl_CtaG-rel"/>
</dbReference>
<dbReference type="EMBL" id="CAFBPK010000016">
    <property type="protein sequence ID" value="CAB5022534.1"/>
    <property type="molecule type" value="Genomic_DNA"/>
</dbReference>
<keyword evidence="2" id="KW-1003">Cell membrane</keyword>
<feature type="transmembrane region" description="Helical" evidence="6">
    <location>
        <begin position="67"/>
        <end position="83"/>
    </location>
</feature>
<feature type="transmembrane region" description="Helical" evidence="6">
    <location>
        <begin position="141"/>
        <end position="160"/>
    </location>
</feature>
<evidence type="ECO:0000256" key="3">
    <source>
        <dbReference type="ARBA" id="ARBA00022692"/>
    </source>
</evidence>
<feature type="transmembrane region" description="Helical" evidence="6">
    <location>
        <begin position="36"/>
        <end position="55"/>
    </location>
</feature>
<accession>A0A6J6PZB6</accession>
<dbReference type="AlphaFoldDB" id="A0A6J6PZB6"/>
<feature type="transmembrane region" description="Helical" evidence="6">
    <location>
        <begin position="222"/>
        <end position="240"/>
    </location>
</feature>
<sequence>MTVAIALDAIFLLLWGFQVQRYLLQSRELNRSRLEKACFLIGATTWLICVCDPLAKLSGANLSVHMMSQLAIMMVAVPLVLIGKPQLSMPQLKSSNALASDIAVLAKKVFQYPIFGWIIFVSVLIAIHLPGFVNWTYSNSIGPRLMQALVLPAVSALYFYPILQVEKRNFSFALRIMSLFFMMIPETMIGFFIYIQNHIVYPGFLFGNNIDSLLGQQQLAGALMWSMSMIVDSIWIALAVQRWFESEKLAGERINAEIFAENAAQDLRNN</sequence>
<evidence type="ECO:0000313" key="7">
    <source>
        <dbReference type="EMBL" id="CAB4344642.1"/>
    </source>
</evidence>
<evidence type="ECO:0000256" key="1">
    <source>
        <dbReference type="ARBA" id="ARBA00004651"/>
    </source>
</evidence>
<name>A0A6J6PZB6_9ZZZZ</name>
<evidence type="ECO:0000313" key="10">
    <source>
        <dbReference type="EMBL" id="CAB4816206.1"/>
    </source>
</evidence>
<evidence type="ECO:0000313" key="8">
    <source>
        <dbReference type="EMBL" id="CAB4345048.1"/>
    </source>
</evidence>
<dbReference type="GO" id="GO:0005886">
    <property type="term" value="C:plasma membrane"/>
    <property type="evidence" value="ECO:0007669"/>
    <property type="project" value="UniProtKB-SubCell"/>
</dbReference>
<evidence type="ECO:0000313" key="9">
    <source>
        <dbReference type="EMBL" id="CAB4704139.1"/>
    </source>
</evidence>
<feature type="transmembrane region" description="Helical" evidence="6">
    <location>
        <begin position="172"/>
        <end position="195"/>
    </location>
</feature>
<comment type="subcellular location">
    <subcellularLocation>
        <location evidence="1">Cell membrane</location>
        <topology evidence="1">Multi-pass membrane protein</topology>
    </subcellularLocation>
</comment>
<evidence type="ECO:0000256" key="5">
    <source>
        <dbReference type="ARBA" id="ARBA00023136"/>
    </source>
</evidence>
<reference evidence="9" key="1">
    <citation type="submission" date="2020-05" db="EMBL/GenBank/DDBJ databases">
        <authorList>
            <person name="Chiriac C."/>
            <person name="Salcher M."/>
            <person name="Ghai R."/>
            <person name="Kavagutti S V."/>
        </authorList>
    </citation>
    <scope>NUCLEOTIDE SEQUENCE</scope>
</reference>
<protein>
    <submittedName>
        <fullName evidence="9">Unannotated protein</fullName>
    </submittedName>
</protein>
<evidence type="ECO:0000256" key="4">
    <source>
        <dbReference type="ARBA" id="ARBA00022989"/>
    </source>
</evidence>
<dbReference type="EMBL" id="CAESAI010000058">
    <property type="protein sequence ID" value="CAB4344642.1"/>
    <property type="molecule type" value="Genomic_DNA"/>
</dbReference>
<keyword evidence="4 6" id="KW-1133">Transmembrane helix</keyword>
<dbReference type="EMBL" id="CAESAD010000016">
    <property type="protein sequence ID" value="CAB4345048.1"/>
    <property type="molecule type" value="Genomic_DNA"/>
</dbReference>